<feature type="chain" id="PRO_5013208253" evidence="3">
    <location>
        <begin position="26"/>
        <end position="151"/>
    </location>
</feature>
<feature type="signal peptide" evidence="3">
    <location>
        <begin position="1"/>
        <end position="25"/>
    </location>
</feature>
<dbReference type="EMBL" id="FWXB01000012">
    <property type="protein sequence ID" value="SMC13223.1"/>
    <property type="molecule type" value="Genomic_DNA"/>
</dbReference>
<dbReference type="GO" id="GO:0019867">
    <property type="term" value="C:outer membrane"/>
    <property type="evidence" value="ECO:0007669"/>
    <property type="project" value="InterPro"/>
</dbReference>
<proteinExistence type="predicted"/>
<keyword evidence="1 3" id="KW-0732">Signal</keyword>
<evidence type="ECO:0000259" key="4">
    <source>
        <dbReference type="Pfam" id="PF04355"/>
    </source>
</evidence>
<dbReference type="Gene3D" id="3.30.1450.10">
    <property type="match status" value="1"/>
</dbReference>
<dbReference type="InterPro" id="IPR007450">
    <property type="entry name" value="BamE_dom"/>
</dbReference>
<accession>A0A1X7BUH1</accession>
<dbReference type="AlphaFoldDB" id="A0A1X7BUH1"/>
<keyword evidence="2" id="KW-0472">Membrane</keyword>
<dbReference type="InterPro" id="IPR037873">
    <property type="entry name" value="BamE-like"/>
</dbReference>
<name>A0A1X7BUH1_9RHOB</name>
<dbReference type="PROSITE" id="PS51257">
    <property type="entry name" value="PROKAR_LIPOPROTEIN"/>
    <property type="match status" value="1"/>
</dbReference>
<evidence type="ECO:0000256" key="2">
    <source>
        <dbReference type="ARBA" id="ARBA00023136"/>
    </source>
</evidence>
<reference evidence="5 6" key="1">
    <citation type="submission" date="2017-03" db="EMBL/GenBank/DDBJ databases">
        <authorList>
            <person name="Afonso C.L."/>
            <person name="Miller P.J."/>
            <person name="Scott M.A."/>
            <person name="Spackman E."/>
            <person name="Goraichik I."/>
            <person name="Dimitrov K.M."/>
            <person name="Suarez D.L."/>
            <person name="Swayne D.E."/>
        </authorList>
    </citation>
    <scope>NUCLEOTIDE SEQUENCE [LARGE SCALE GENOMIC DNA]</scope>
    <source>
        <strain evidence="5 6">CECT 7745</strain>
    </source>
</reference>
<sequence>MFGVRFCFSRAVVVVCLMFAASCSATYQNHGYVPSEKDLAELVVGVDNRATVDDVIGPPSASGVLSEGDYYYIRSRIRTFGAFKPEVVERQVLAISFDQGDRIANIERFGLEDGNIVPLTRRVTDSSVVGNNLLRQLLANIGNLNPGDLFN</sequence>
<evidence type="ECO:0000313" key="6">
    <source>
        <dbReference type="Proteomes" id="UP000193224"/>
    </source>
</evidence>
<dbReference type="RefSeq" id="WP_085801172.1">
    <property type="nucleotide sequence ID" value="NZ_FWXB01000012.1"/>
</dbReference>
<protein>
    <submittedName>
        <fullName evidence="5">SmpA / OmlA family protein</fullName>
    </submittedName>
</protein>
<gene>
    <name evidence="5" type="ORF">ROA7745_03065</name>
</gene>
<dbReference type="Pfam" id="PF04355">
    <property type="entry name" value="BamE"/>
    <property type="match status" value="1"/>
</dbReference>
<dbReference type="OrthoDB" id="7203955at2"/>
<feature type="domain" description="Outer membrane protein assembly factor BamE" evidence="4">
    <location>
        <begin position="31"/>
        <end position="106"/>
    </location>
</feature>
<dbReference type="Proteomes" id="UP000193224">
    <property type="component" value="Unassembled WGS sequence"/>
</dbReference>
<evidence type="ECO:0000313" key="5">
    <source>
        <dbReference type="EMBL" id="SMC13223.1"/>
    </source>
</evidence>
<evidence type="ECO:0000256" key="3">
    <source>
        <dbReference type="SAM" id="SignalP"/>
    </source>
</evidence>
<keyword evidence="6" id="KW-1185">Reference proteome</keyword>
<organism evidence="5 6">
    <name type="scientific">Roseovarius aestuarii</name>
    <dbReference type="NCBI Taxonomy" id="475083"/>
    <lineage>
        <taxon>Bacteria</taxon>
        <taxon>Pseudomonadati</taxon>
        <taxon>Pseudomonadota</taxon>
        <taxon>Alphaproteobacteria</taxon>
        <taxon>Rhodobacterales</taxon>
        <taxon>Roseobacteraceae</taxon>
        <taxon>Roseovarius</taxon>
    </lineage>
</organism>
<evidence type="ECO:0000256" key="1">
    <source>
        <dbReference type="ARBA" id="ARBA00022729"/>
    </source>
</evidence>